<dbReference type="Gene3D" id="3.30.70.1060">
    <property type="entry name" value="Dimeric alpha+beta barrel"/>
    <property type="match status" value="1"/>
</dbReference>
<accession>A0ABX7MB35</accession>
<dbReference type="NCBIfam" id="NF008473">
    <property type="entry name" value="PRK11370.1"/>
    <property type="match status" value="1"/>
</dbReference>
<evidence type="ECO:0000256" key="1">
    <source>
        <dbReference type="ARBA" id="ARBA00007689"/>
    </source>
</evidence>
<comment type="similarity">
    <text evidence="1">Belongs to the YciI family.</text>
</comment>
<dbReference type="SUPFAM" id="SSF54909">
    <property type="entry name" value="Dimeric alpha+beta barrel"/>
    <property type="match status" value="1"/>
</dbReference>
<reference evidence="3 4" key="1">
    <citation type="submission" date="2021-02" db="EMBL/GenBank/DDBJ databases">
        <title>Niveibacterium changnyeongensis HC41.</title>
        <authorList>
            <person name="Kang M."/>
        </authorList>
    </citation>
    <scope>NUCLEOTIDE SEQUENCE [LARGE SCALE GENOMIC DNA]</scope>
    <source>
        <strain evidence="3 4">HC41</strain>
    </source>
</reference>
<feature type="domain" description="YCII-related" evidence="2">
    <location>
        <begin position="1"/>
        <end position="95"/>
    </location>
</feature>
<keyword evidence="4" id="KW-1185">Reference proteome</keyword>
<dbReference type="PANTHER" id="PTHR33606:SF3">
    <property type="entry name" value="PROTEIN YCII"/>
    <property type="match status" value="1"/>
</dbReference>
<dbReference type="InterPro" id="IPR011008">
    <property type="entry name" value="Dimeric_a/b-barrel"/>
</dbReference>
<evidence type="ECO:0000259" key="2">
    <source>
        <dbReference type="Pfam" id="PF03795"/>
    </source>
</evidence>
<evidence type="ECO:0000313" key="4">
    <source>
        <dbReference type="Proteomes" id="UP000663570"/>
    </source>
</evidence>
<sequence>MLYALMGEDTPNSLEKRLAARPAHLARLQALADAGRLLLAGPMPAIDSPDPGPAGFVGSLIVAEFASQAEAEAWIAQDPYVADGVFASTVVRPFKRVLP</sequence>
<dbReference type="Pfam" id="PF03795">
    <property type="entry name" value="YCII"/>
    <property type="match status" value="1"/>
</dbReference>
<dbReference type="Proteomes" id="UP000663570">
    <property type="component" value="Chromosome"/>
</dbReference>
<dbReference type="InterPro" id="IPR051807">
    <property type="entry name" value="Sec-metab_biosynth-assoc"/>
</dbReference>
<dbReference type="PANTHER" id="PTHR33606">
    <property type="entry name" value="PROTEIN YCII"/>
    <property type="match status" value="1"/>
</dbReference>
<gene>
    <name evidence="3" type="ORF">JY500_10215</name>
</gene>
<organism evidence="3 4">
    <name type="scientific">Niveibacterium microcysteis</name>
    <dbReference type="NCBI Taxonomy" id="2811415"/>
    <lineage>
        <taxon>Bacteria</taxon>
        <taxon>Pseudomonadati</taxon>
        <taxon>Pseudomonadota</taxon>
        <taxon>Betaproteobacteria</taxon>
        <taxon>Rhodocyclales</taxon>
        <taxon>Rhodocyclaceae</taxon>
        <taxon>Niveibacterium</taxon>
    </lineage>
</organism>
<name>A0ABX7MB35_9RHOO</name>
<evidence type="ECO:0000313" key="3">
    <source>
        <dbReference type="EMBL" id="QSI78954.1"/>
    </source>
</evidence>
<proteinExistence type="inferred from homology"/>
<dbReference type="EMBL" id="CP071060">
    <property type="protein sequence ID" value="QSI78954.1"/>
    <property type="molecule type" value="Genomic_DNA"/>
</dbReference>
<dbReference type="InterPro" id="IPR005545">
    <property type="entry name" value="YCII"/>
</dbReference>
<protein>
    <submittedName>
        <fullName evidence="3">YciI family protein</fullName>
    </submittedName>
</protein>
<dbReference type="RefSeq" id="WP_206256270.1">
    <property type="nucleotide sequence ID" value="NZ_CP071060.1"/>
</dbReference>